<evidence type="ECO:0000313" key="8">
    <source>
        <dbReference type="Proteomes" id="UP000198504"/>
    </source>
</evidence>
<protein>
    <submittedName>
        <fullName evidence="7">Hemolysin III</fullName>
    </submittedName>
</protein>
<dbReference type="AlphaFoldDB" id="A0A1H9K9W6"/>
<dbReference type="STRING" id="1036181.SAMN05421756_107123"/>
<keyword evidence="3 6" id="KW-1133">Transmembrane helix</keyword>
<feature type="binding site" evidence="5">
    <location>
        <position position="210"/>
    </location>
    <ligand>
        <name>Zn(2+)</name>
        <dbReference type="ChEBI" id="CHEBI:29105"/>
    </ligand>
</feature>
<feature type="binding site" evidence="5">
    <location>
        <position position="81"/>
    </location>
    <ligand>
        <name>Zn(2+)</name>
        <dbReference type="ChEBI" id="CHEBI:29105"/>
    </ligand>
</feature>
<reference evidence="8" key="1">
    <citation type="submission" date="2016-10" db="EMBL/GenBank/DDBJ databases">
        <authorList>
            <person name="Varghese N."/>
            <person name="Submissions S."/>
        </authorList>
    </citation>
    <scope>NUCLEOTIDE SEQUENCE [LARGE SCALE GENOMIC DNA]</scope>
    <source>
        <strain evidence="8">CGMCC 4.6856</strain>
    </source>
</reference>
<dbReference type="RefSeq" id="WP_091182984.1">
    <property type="nucleotide sequence ID" value="NZ_FOFA01000007.1"/>
</dbReference>
<keyword evidence="4 6" id="KW-0472">Membrane</keyword>
<feature type="binding site" evidence="5">
    <location>
        <position position="214"/>
    </location>
    <ligand>
        <name>Zn(2+)</name>
        <dbReference type="ChEBI" id="CHEBI:29105"/>
    </ligand>
</feature>
<feature type="transmembrane region" description="Helical" evidence="6">
    <location>
        <begin position="123"/>
        <end position="142"/>
    </location>
</feature>
<keyword evidence="8" id="KW-1185">Reference proteome</keyword>
<keyword evidence="2 6" id="KW-0812">Transmembrane</keyword>
<feature type="transmembrane region" description="Helical" evidence="6">
    <location>
        <begin position="174"/>
        <end position="195"/>
    </location>
</feature>
<dbReference type="InterPro" id="IPR004254">
    <property type="entry name" value="AdipoR/HlyIII-related"/>
</dbReference>
<keyword evidence="5" id="KW-0862">Zinc</keyword>
<evidence type="ECO:0000256" key="6">
    <source>
        <dbReference type="SAM" id="Phobius"/>
    </source>
</evidence>
<dbReference type="PANTHER" id="PTHR20855:SF3">
    <property type="entry name" value="LD03007P"/>
    <property type="match status" value="1"/>
</dbReference>
<evidence type="ECO:0000256" key="5">
    <source>
        <dbReference type="PIRSR" id="PIRSR604254-1"/>
    </source>
</evidence>
<evidence type="ECO:0000256" key="1">
    <source>
        <dbReference type="ARBA" id="ARBA00004141"/>
    </source>
</evidence>
<evidence type="ECO:0000313" key="7">
    <source>
        <dbReference type="EMBL" id="SEQ95996.1"/>
    </source>
</evidence>
<keyword evidence="5" id="KW-0479">Metal-binding</keyword>
<name>A0A1H9K9W6_9ACTN</name>
<accession>A0A1H9K9W6</accession>
<evidence type="ECO:0000256" key="3">
    <source>
        <dbReference type="ARBA" id="ARBA00022989"/>
    </source>
</evidence>
<evidence type="ECO:0000256" key="4">
    <source>
        <dbReference type="ARBA" id="ARBA00023136"/>
    </source>
</evidence>
<evidence type="ECO:0000256" key="2">
    <source>
        <dbReference type="ARBA" id="ARBA00022692"/>
    </source>
</evidence>
<comment type="subcellular location">
    <subcellularLocation>
        <location evidence="1">Membrane</location>
        <topology evidence="1">Multi-pass membrane protein</topology>
    </subcellularLocation>
</comment>
<feature type="transmembrane region" description="Helical" evidence="6">
    <location>
        <begin position="60"/>
        <end position="80"/>
    </location>
</feature>
<organism evidence="7 8">
    <name type="scientific">Microlunatus flavus</name>
    <dbReference type="NCBI Taxonomy" id="1036181"/>
    <lineage>
        <taxon>Bacteria</taxon>
        <taxon>Bacillati</taxon>
        <taxon>Actinomycetota</taxon>
        <taxon>Actinomycetes</taxon>
        <taxon>Propionibacteriales</taxon>
        <taxon>Propionibacteriaceae</taxon>
        <taxon>Microlunatus</taxon>
    </lineage>
</organism>
<feature type="transmembrane region" description="Helical" evidence="6">
    <location>
        <begin position="215"/>
        <end position="235"/>
    </location>
</feature>
<dbReference type="EMBL" id="FOFA01000007">
    <property type="protein sequence ID" value="SEQ95996.1"/>
    <property type="molecule type" value="Genomic_DNA"/>
</dbReference>
<proteinExistence type="predicted"/>
<feature type="transmembrane region" description="Helical" evidence="6">
    <location>
        <begin position="34"/>
        <end position="54"/>
    </location>
</feature>
<dbReference type="OrthoDB" id="9813689at2"/>
<dbReference type="GO" id="GO:0016020">
    <property type="term" value="C:membrane"/>
    <property type="evidence" value="ECO:0007669"/>
    <property type="project" value="UniProtKB-SubCell"/>
</dbReference>
<sequence length="236" mass="25294">MPTTTHDRSSGQGHDAADGVGEVVRQVKPKLRGWLHAGMAPLALAAGIVLVVLAPTAAGVVGGAVFLAASVLLFGTSGLYHRFYWGARGEAVLRRMDHANIYVFIAATYTPLALLLLHGGSRVALLVMIWTSALGGLLFRTLWLSAPRWLYTALYLLMAWAAVGWMGAFYRTGGATVVTLILVGGVFYTVGAVVYGRKSPDPSPRWFGFHEIFHACTIAGFVCHYVAISVVTYAAR</sequence>
<feature type="transmembrane region" description="Helical" evidence="6">
    <location>
        <begin position="149"/>
        <end position="168"/>
    </location>
</feature>
<dbReference type="PANTHER" id="PTHR20855">
    <property type="entry name" value="ADIPOR/PROGESTIN RECEPTOR-RELATED"/>
    <property type="match status" value="1"/>
</dbReference>
<feature type="transmembrane region" description="Helical" evidence="6">
    <location>
        <begin position="101"/>
        <end position="117"/>
    </location>
</feature>
<gene>
    <name evidence="7" type="ORF">SAMN05421756_107123</name>
</gene>
<dbReference type="Proteomes" id="UP000198504">
    <property type="component" value="Unassembled WGS sequence"/>
</dbReference>
<dbReference type="GO" id="GO:0046872">
    <property type="term" value="F:metal ion binding"/>
    <property type="evidence" value="ECO:0007669"/>
    <property type="project" value="UniProtKB-KW"/>
</dbReference>
<dbReference type="Pfam" id="PF03006">
    <property type="entry name" value="HlyIII"/>
    <property type="match status" value="1"/>
</dbReference>